<keyword evidence="3" id="KW-1185">Reference proteome</keyword>
<proteinExistence type="predicted"/>
<dbReference type="Proteomes" id="UP000245702">
    <property type="component" value="Unassembled WGS sequence"/>
</dbReference>
<evidence type="ECO:0000313" key="2">
    <source>
        <dbReference type="EMBL" id="CVK18894.1"/>
    </source>
</evidence>
<dbReference type="NCBIfam" id="TIGR02867">
    <property type="entry name" value="spore_II_P"/>
    <property type="match status" value="1"/>
</dbReference>
<gene>
    <name evidence="2" type="ORF">SSPH_01538</name>
</gene>
<feature type="transmembrane region" description="Helical" evidence="1">
    <location>
        <begin position="20"/>
        <end position="39"/>
    </location>
</feature>
<evidence type="ECO:0000256" key="1">
    <source>
        <dbReference type="SAM" id="Phobius"/>
    </source>
</evidence>
<organism evidence="2 3">
    <name type="scientific">Sporomusa sphaeroides DSM 2875</name>
    <dbReference type="NCBI Taxonomy" id="1337886"/>
    <lineage>
        <taxon>Bacteria</taxon>
        <taxon>Bacillati</taxon>
        <taxon>Bacillota</taxon>
        <taxon>Negativicutes</taxon>
        <taxon>Selenomonadales</taxon>
        <taxon>Sporomusaceae</taxon>
        <taxon>Sporomusa</taxon>
    </lineage>
</organism>
<evidence type="ECO:0000313" key="3">
    <source>
        <dbReference type="Proteomes" id="UP000245702"/>
    </source>
</evidence>
<dbReference type="RefSeq" id="WP_083945627.1">
    <property type="nucleotide sequence ID" value="NZ_CP146991.1"/>
</dbReference>
<keyword evidence="1" id="KW-1133">Transmembrane helix</keyword>
<keyword evidence="1" id="KW-0812">Transmembrane</keyword>
<name>A0ABM9W153_9FIRM</name>
<keyword evidence="1" id="KW-0472">Membrane</keyword>
<dbReference type="Pfam" id="PF07454">
    <property type="entry name" value="SpoIIP"/>
    <property type="match status" value="1"/>
</dbReference>
<accession>A0ABM9W153</accession>
<reference evidence="2 3" key="1">
    <citation type="submission" date="2016-01" db="EMBL/GenBank/DDBJ databases">
        <authorList>
            <person name="Brown R."/>
        </authorList>
    </citation>
    <scope>NUCLEOTIDE SEQUENCE [LARGE SCALE GENOMIC DNA]</scope>
    <source>
        <strain evidence="2">Sporomusa sphaeroides DSM 2875</strain>
    </source>
</reference>
<dbReference type="InterPro" id="IPR010897">
    <property type="entry name" value="Spore_II_P"/>
</dbReference>
<sequence length="346" mass="38891">MLIISQRKCYTRKKQYWSKVIILVGAAILLLSYFCLNNYTIPVITPSSFDLPTTHFRSQWHGVLSQGIPGLQTVIEPPHPPKKPPHIVKAVLRNLLLFFTEIDITDIRSLFRAEIPVASIFTIPPQVSIVSLPSLPKVSQSDLPKRGKPLVGIYHTHTSESFIPNSGVTHTPGGQRGDIVEVGAAMVKQFAKHNVIAIQSSDIHDYPSFMKAYNKSEITVQQMVKENPSLQALFDIHRDAGRRDETTVVINGVPMARILIIVGKGQPGLEQPRWEQNYAFAKAIDDKLNQYYPGVSLGMDVVDWRYNQHLHPHALLFEMGCQYNTKEETIRTIEIIADIVAEILAK</sequence>
<dbReference type="EMBL" id="FCOW01000006">
    <property type="protein sequence ID" value="CVK18894.1"/>
    <property type="molecule type" value="Genomic_DNA"/>
</dbReference>
<protein>
    <submittedName>
        <fullName evidence="2">Stage II sporulation protein P (SpoIIP)</fullName>
    </submittedName>
</protein>
<comment type="caution">
    <text evidence="2">The sequence shown here is derived from an EMBL/GenBank/DDBJ whole genome shotgun (WGS) entry which is preliminary data.</text>
</comment>